<dbReference type="EnsemblMetazoa" id="Aqu2.1.33038_001">
    <property type="protein sequence ID" value="Aqu2.1.33038_001"/>
    <property type="gene ID" value="Aqu2.1.33038"/>
</dbReference>
<proteinExistence type="predicted"/>
<name>A0A1X7UZ39_AMPQE</name>
<sequence length="13" mass="1653">MFHHIILCKFHIN</sequence>
<protein>
    <submittedName>
        <fullName evidence="1">Uncharacterized protein</fullName>
    </submittedName>
</protein>
<accession>A0A1X7UZ39</accession>
<evidence type="ECO:0000313" key="1">
    <source>
        <dbReference type="EnsemblMetazoa" id="Aqu2.1.33038_001"/>
    </source>
</evidence>
<reference evidence="1" key="1">
    <citation type="submission" date="2017-05" db="UniProtKB">
        <authorList>
            <consortium name="EnsemblMetazoa"/>
        </authorList>
    </citation>
    <scope>IDENTIFICATION</scope>
</reference>
<organism evidence="1">
    <name type="scientific">Amphimedon queenslandica</name>
    <name type="common">Sponge</name>
    <dbReference type="NCBI Taxonomy" id="400682"/>
    <lineage>
        <taxon>Eukaryota</taxon>
        <taxon>Metazoa</taxon>
        <taxon>Porifera</taxon>
        <taxon>Demospongiae</taxon>
        <taxon>Heteroscleromorpha</taxon>
        <taxon>Haplosclerida</taxon>
        <taxon>Niphatidae</taxon>
        <taxon>Amphimedon</taxon>
    </lineage>
</organism>
<dbReference type="InParanoid" id="A0A1X7UZ39"/>